<dbReference type="EMBL" id="JAYKXH010000007">
    <property type="protein sequence ID" value="KAK7162621.1"/>
    <property type="molecule type" value="Genomic_DNA"/>
</dbReference>
<gene>
    <name evidence="1" type="primary">IL12A</name>
    <name evidence="2" type="ORF">R3I93_006837</name>
</gene>
<keyword evidence="1" id="KW-0732">Signal</keyword>
<dbReference type="Gene3D" id="1.20.1250.10">
    <property type="match status" value="1"/>
</dbReference>
<keyword evidence="1" id="KW-0964">Secreted</keyword>
<dbReference type="InterPro" id="IPR004281">
    <property type="entry name" value="IL-12_alpha"/>
</dbReference>
<keyword evidence="1" id="KW-0339">Growth factor</keyword>
<dbReference type="SUPFAM" id="SSF47266">
    <property type="entry name" value="4-helical cytokines"/>
    <property type="match status" value="1"/>
</dbReference>
<keyword evidence="3" id="KW-1185">Reference proteome</keyword>
<evidence type="ECO:0000256" key="1">
    <source>
        <dbReference type="RuleBase" id="RU363133"/>
    </source>
</evidence>
<feature type="signal peptide" evidence="1">
    <location>
        <begin position="1"/>
        <end position="24"/>
    </location>
</feature>
<name>A0AAN9D4W9_9TELE</name>
<feature type="chain" id="PRO_5042665143" description="Interleukin-12 subunit alpha" evidence="1">
    <location>
        <begin position="25"/>
        <end position="192"/>
    </location>
</feature>
<proteinExistence type="inferred from homology"/>
<comment type="caution">
    <text evidence="2">The sequence shown here is derived from an EMBL/GenBank/DDBJ whole genome shotgun (WGS) entry which is preliminary data.</text>
</comment>
<protein>
    <recommendedName>
        <fullName evidence="1">Interleukin-12 subunit alpha</fullName>
        <shortName evidence="1">IL-12A</shortName>
    </recommendedName>
</protein>
<organism evidence="2 3">
    <name type="scientific">Phoxinus phoxinus</name>
    <name type="common">Eurasian minnow</name>
    <dbReference type="NCBI Taxonomy" id="58324"/>
    <lineage>
        <taxon>Eukaryota</taxon>
        <taxon>Metazoa</taxon>
        <taxon>Chordata</taxon>
        <taxon>Craniata</taxon>
        <taxon>Vertebrata</taxon>
        <taxon>Euteleostomi</taxon>
        <taxon>Actinopterygii</taxon>
        <taxon>Neopterygii</taxon>
        <taxon>Teleostei</taxon>
        <taxon>Ostariophysi</taxon>
        <taxon>Cypriniformes</taxon>
        <taxon>Leuciscidae</taxon>
        <taxon>Phoxininae</taxon>
        <taxon>Phoxinus</taxon>
    </lineage>
</organism>
<evidence type="ECO:0000313" key="2">
    <source>
        <dbReference type="EMBL" id="KAK7162621.1"/>
    </source>
</evidence>
<comment type="similarity">
    <text evidence="1">Belongs to the IL-6 superfamily.</text>
</comment>
<sequence length="192" mass="21691">MFLFFIKDLSVSILCLALWRCGVAGPVGARESPLSLTGTTCNALARSLLWNVSAVLAMDHLFSGFDCTKQNAVRLRTQTVATCTPQNADCARSTVLNIDENECLKRILEDLRYYRETLQAYSNPELTKTVVRSIDDLMQNCFSVSAMDNSPEEMLMDNQKSFQERLQLCKVLKGFNLRTITINRVFNYILAK</sequence>
<keyword evidence="1" id="KW-1015">Disulfide bond</keyword>
<dbReference type="GO" id="GO:0005125">
    <property type="term" value="F:cytokine activity"/>
    <property type="evidence" value="ECO:0007669"/>
    <property type="project" value="UniProtKB-KW"/>
</dbReference>
<dbReference type="InterPro" id="IPR009079">
    <property type="entry name" value="4_helix_cytokine-like_core"/>
</dbReference>
<dbReference type="GO" id="GO:0005143">
    <property type="term" value="F:interleukin-12 receptor binding"/>
    <property type="evidence" value="ECO:0007669"/>
    <property type="project" value="InterPro"/>
</dbReference>
<dbReference type="AlphaFoldDB" id="A0AAN9D4W9"/>
<dbReference type="Pfam" id="PF03039">
    <property type="entry name" value="IL12"/>
    <property type="match status" value="1"/>
</dbReference>
<dbReference type="GO" id="GO:0005615">
    <property type="term" value="C:extracellular space"/>
    <property type="evidence" value="ECO:0007669"/>
    <property type="project" value="UniProtKB-KW"/>
</dbReference>
<dbReference type="GO" id="GO:0006955">
    <property type="term" value="P:immune response"/>
    <property type="evidence" value="ECO:0007669"/>
    <property type="project" value="InterPro"/>
</dbReference>
<keyword evidence="1" id="KW-0202">Cytokine</keyword>
<reference evidence="2 3" key="1">
    <citation type="submission" date="2024-02" db="EMBL/GenBank/DDBJ databases">
        <title>Chromosome-level genome assembly of the Eurasian Minnow (Phoxinus phoxinus).</title>
        <authorList>
            <person name="Oriowo T.O."/>
            <person name="Martin S."/>
            <person name="Stange M."/>
            <person name="Chrysostomakis Y."/>
            <person name="Brown T."/>
            <person name="Winkler S."/>
            <person name="Kukowka S."/>
            <person name="Myers E.W."/>
            <person name="Bohne A."/>
        </authorList>
    </citation>
    <scope>NUCLEOTIDE SEQUENCE [LARGE SCALE GENOMIC DNA]</scope>
    <source>
        <strain evidence="2">ZFMK-TIS-60720</strain>
        <tissue evidence="2">Whole Organism</tissue>
    </source>
</reference>
<comment type="subcellular location">
    <subcellularLocation>
        <location evidence="1">Secreted</location>
    </subcellularLocation>
</comment>
<dbReference type="Proteomes" id="UP001364617">
    <property type="component" value="Unassembled WGS sequence"/>
</dbReference>
<comment type="subunit">
    <text evidence="1">Heterodimer with IL12B; disulfide-linked. The heterodimer is known as interleukin IL-12.</text>
</comment>
<accession>A0AAN9D4W9</accession>
<dbReference type="GO" id="GO:0008083">
    <property type="term" value="F:growth factor activity"/>
    <property type="evidence" value="ECO:0007669"/>
    <property type="project" value="UniProtKB-KW"/>
</dbReference>
<evidence type="ECO:0000313" key="3">
    <source>
        <dbReference type="Proteomes" id="UP001364617"/>
    </source>
</evidence>